<feature type="region of interest" description="Disordered" evidence="1">
    <location>
        <begin position="262"/>
        <end position="281"/>
    </location>
</feature>
<dbReference type="AlphaFoldDB" id="A0A8H4RTH0"/>
<feature type="region of interest" description="Disordered" evidence="1">
    <location>
        <begin position="138"/>
        <end position="181"/>
    </location>
</feature>
<feature type="region of interest" description="Disordered" evidence="1">
    <location>
        <begin position="50"/>
        <end position="89"/>
    </location>
</feature>
<dbReference type="PANTHER" id="PTHR28065:SF1">
    <property type="entry name" value="DUF4050 DOMAIN-CONTAINING PROTEIN"/>
    <property type="match status" value="1"/>
</dbReference>
<feature type="compositionally biased region" description="Low complexity" evidence="1">
    <location>
        <begin position="149"/>
        <end position="162"/>
    </location>
</feature>
<feature type="region of interest" description="Disordered" evidence="1">
    <location>
        <begin position="476"/>
        <end position="566"/>
    </location>
</feature>
<dbReference type="Pfam" id="PF13259">
    <property type="entry name" value="clamp_Gag1-like"/>
    <property type="match status" value="1"/>
</dbReference>
<dbReference type="InterPro" id="IPR025124">
    <property type="entry name" value="Gag1-like_clamp"/>
</dbReference>
<reference evidence="3 4" key="1">
    <citation type="submission" date="2020-03" db="EMBL/GenBank/DDBJ databases">
        <title>Draft Genome Sequence of Cudoniella acicularis.</title>
        <authorList>
            <person name="Buettner E."/>
            <person name="Kellner H."/>
        </authorList>
    </citation>
    <scope>NUCLEOTIDE SEQUENCE [LARGE SCALE GENOMIC DNA]</scope>
    <source>
        <strain evidence="3 4">DSM 108380</strain>
    </source>
</reference>
<evidence type="ECO:0000259" key="2">
    <source>
        <dbReference type="Pfam" id="PF13259"/>
    </source>
</evidence>
<dbReference type="InterPro" id="IPR053274">
    <property type="entry name" value="Fluconazole_resistance"/>
</dbReference>
<name>A0A8H4RTH0_9HELO</name>
<feature type="domain" description="Gag1-like clamp" evidence="2">
    <location>
        <begin position="322"/>
        <end position="480"/>
    </location>
</feature>
<comment type="caution">
    <text evidence="3">The sequence shown here is derived from an EMBL/GenBank/DDBJ whole genome shotgun (WGS) entry which is preliminary data.</text>
</comment>
<dbReference type="OrthoDB" id="5422958at2759"/>
<evidence type="ECO:0000313" key="3">
    <source>
        <dbReference type="EMBL" id="KAF4635103.1"/>
    </source>
</evidence>
<protein>
    <recommendedName>
        <fullName evidence="2">Gag1-like clamp domain-containing protein</fullName>
    </recommendedName>
</protein>
<feature type="compositionally biased region" description="Basic and acidic residues" evidence="1">
    <location>
        <begin position="504"/>
        <end position="517"/>
    </location>
</feature>
<dbReference type="Proteomes" id="UP000566819">
    <property type="component" value="Unassembled WGS sequence"/>
</dbReference>
<dbReference type="PANTHER" id="PTHR28065">
    <property type="entry name" value="FREQUENIN"/>
    <property type="match status" value="1"/>
</dbReference>
<keyword evidence="4" id="KW-1185">Reference proteome</keyword>
<accession>A0A8H4RTH0</accession>
<organism evidence="3 4">
    <name type="scientific">Cudoniella acicularis</name>
    <dbReference type="NCBI Taxonomy" id="354080"/>
    <lineage>
        <taxon>Eukaryota</taxon>
        <taxon>Fungi</taxon>
        <taxon>Dikarya</taxon>
        <taxon>Ascomycota</taxon>
        <taxon>Pezizomycotina</taxon>
        <taxon>Leotiomycetes</taxon>
        <taxon>Helotiales</taxon>
        <taxon>Tricladiaceae</taxon>
        <taxon>Cudoniella</taxon>
    </lineage>
</organism>
<evidence type="ECO:0000256" key="1">
    <source>
        <dbReference type="SAM" id="MobiDB-lite"/>
    </source>
</evidence>
<sequence>MSRDLAAALPGNADAPIGTDNVAHDQVQHAINHIQVPQAIRVVQSEGLGNADMDMDTDTDAISPKQPNKNAFFPPSLETSPPTPPTPVNKADRSVAIENQSGDCATFTSIATETHELENLGHTHTGPVEHLINQIAPPPSIVPPSPRDTTPSTIQTPISPTINASSPTTEGHYHHSHSSLSNILSSLHKSNDNTAAAGGAHEGKMLFGHTIAGTAAHRRRSLANTSAITNYEADLTSRDRAKQKEAVKKFLSERVRDNWQWEWPRPEPDSTPEETPSHEDCNPIELEWKERDEWLSGGSDSEPELIPAPFKSLERRDSVVTSPFRFESPDGVGETIKKTEQERKIRRKKRLREEMAWNDGVRCFMERRDAWTGARHVTRHMQIQLAQRASMSSEDGGSSTAIERDIDDEDNDWEDEDTEIPIAPPLIPATNAMRASIKPDAYNTIYDKVILQQLTPSCPMNLKDVTRSCVQGWKRDGEWPPKSGPIEPPKAKKSRRLSVAGIFGRDKEKVMDKKDDGTTGQGGIRKSLQRILSLGKEHGNGHRHPAATNVNGDAEKPKGDGVGNAA</sequence>
<evidence type="ECO:0000313" key="4">
    <source>
        <dbReference type="Proteomes" id="UP000566819"/>
    </source>
</evidence>
<dbReference type="EMBL" id="JAAMPI010000141">
    <property type="protein sequence ID" value="KAF4635103.1"/>
    <property type="molecule type" value="Genomic_DNA"/>
</dbReference>
<proteinExistence type="predicted"/>
<gene>
    <name evidence="3" type="ORF">G7Y89_g2993</name>
</gene>